<dbReference type="PANTHER" id="PTHR32347:SF23">
    <property type="entry name" value="BLL5650 PROTEIN"/>
    <property type="match status" value="1"/>
</dbReference>
<accession>A0A1I3GHA3</accession>
<dbReference type="Gene3D" id="2.40.30.170">
    <property type="match status" value="1"/>
</dbReference>
<dbReference type="Proteomes" id="UP000183639">
    <property type="component" value="Unassembled WGS sequence"/>
</dbReference>
<dbReference type="PANTHER" id="PTHR32347">
    <property type="entry name" value="EFFLUX SYSTEM COMPONENT YKNX-RELATED"/>
    <property type="match status" value="1"/>
</dbReference>
<dbReference type="OrthoDB" id="1634554at2"/>
<keyword evidence="2 3" id="KW-0175">Coiled coil</keyword>
<dbReference type="SUPFAM" id="SSF111369">
    <property type="entry name" value="HlyD-like secretion proteins"/>
    <property type="match status" value="2"/>
</dbReference>
<dbReference type="EMBL" id="FOQK01000022">
    <property type="protein sequence ID" value="SFI22856.1"/>
    <property type="molecule type" value="Genomic_DNA"/>
</dbReference>
<gene>
    <name evidence="5" type="ORF">SAMN04487861_12242</name>
</gene>
<dbReference type="AlphaFoldDB" id="A0A1I3GHA3"/>
<feature type="coiled-coil region" evidence="3">
    <location>
        <begin position="166"/>
        <end position="243"/>
    </location>
</feature>
<dbReference type="RefSeq" id="WP_075445011.1">
    <property type="nucleotide sequence ID" value="NZ_FOQK01000022.1"/>
</dbReference>
<evidence type="ECO:0000256" key="1">
    <source>
        <dbReference type="ARBA" id="ARBA00004196"/>
    </source>
</evidence>
<keyword evidence="4" id="KW-0472">Membrane</keyword>
<dbReference type="Gene3D" id="1.10.287.470">
    <property type="entry name" value="Helix hairpin bin"/>
    <property type="match status" value="1"/>
</dbReference>
<keyword evidence="4" id="KW-1133">Transmembrane helix</keyword>
<sequence length="364" mass="39356">MNTKEKAKRTGILFIALLIIGGLVLMYTGNDALVLATEKKEGILTAEQVKLSFDSVGGRLVKEAVKEGDWVKKGDVIMELDATDTDLSIAKLKTQIAQMEAQIASASGTQGINYLKADTDESQNYRGIDQQQAAVQSASVTLKNARIDYDRKAALLEAGAIAQSQLDDAEMALNVAQANLEQQKQLLNKLTAATNGSGTDAIAQERLAAANMANDVEALRQQKAALEVQLKELEVAKERLTLRAPEDGKILKVLAKEGEMISPSTPVVLLESSRSYYDIYVSEKQAAHLAEGKVITGTTVAGEKEVTGTIRLLAQAPGFADLKNSREKGQSDLSAFQVRIYIDKQEGVIPGMTIEVKDSEFTKR</sequence>
<dbReference type="SUPFAM" id="SSF51230">
    <property type="entry name" value="Single hybrid motif"/>
    <property type="match status" value="1"/>
</dbReference>
<feature type="transmembrane region" description="Helical" evidence="4">
    <location>
        <begin position="12"/>
        <end position="29"/>
    </location>
</feature>
<evidence type="ECO:0000256" key="2">
    <source>
        <dbReference type="ARBA" id="ARBA00023054"/>
    </source>
</evidence>
<comment type="subcellular location">
    <subcellularLocation>
        <location evidence="1">Cell envelope</location>
    </subcellularLocation>
</comment>
<evidence type="ECO:0000313" key="6">
    <source>
        <dbReference type="Proteomes" id="UP000183639"/>
    </source>
</evidence>
<dbReference type="GO" id="GO:0030313">
    <property type="term" value="C:cell envelope"/>
    <property type="evidence" value="ECO:0007669"/>
    <property type="project" value="UniProtKB-SubCell"/>
</dbReference>
<dbReference type="InterPro" id="IPR011053">
    <property type="entry name" value="Single_hybrid_motif"/>
</dbReference>
<dbReference type="Gene3D" id="2.40.50.100">
    <property type="match status" value="1"/>
</dbReference>
<dbReference type="InterPro" id="IPR050465">
    <property type="entry name" value="UPF0194_transport"/>
</dbReference>
<evidence type="ECO:0000256" key="4">
    <source>
        <dbReference type="SAM" id="Phobius"/>
    </source>
</evidence>
<name>A0A1I3GHA3_SELRU</name>
<evidence type="ECO:0000256" key="3">
    <source>
        <dbReference type="SAM" id="Coils"/>
    </source>
</evidence>
<keyword evidence="4" id="KW-0812">Transmembrane</keyword>
<evidence type="ECO:0000313" key="5">
    <source>
        <dbReference type="EMBL" id="SFI22856.1"/>
    </source>
</evidence>
<proteinExistence type="predicted"/>
<organism evidence="5 6">
    <name type="scientific">Selenomonas ruminantium</name>
    <dbReference type="NCBI Taxonomy" id="971"/>
    <lineage>
        <taxon>Bacteria</taxon>
        <taxon>Bacillati</taxon>
        <taxon>Bacillota</taxon>
        <taxon>Negativicutes</taxon>
        <taxon>Selenomonadales</taxon>
        <taxon>Selenomonadaceae</taxon>
        <taxon>Selenomonas</taxon>
    </lineage>
</organism>
<protein>
    <submittedName>
        <fullName evidence="5">HlyD family secretion protein</fullName>
    </submittedName>
</protein>
<reference evidence="5 6" key="1">
    <citation type="submission" date="2016-10" db="EMBL/GenBank/DDBJ databases">
        <authorList>
            <person name="de Groot N.N."/>
        </authorList>
    </citation>
    <scope>NUCLEOTIDE SEQUENCE [LARGE SCALE GENOMIC DNA]</scope>
    <source>
        <strain evidence="5 6">Z108</strain>
    </source>
</reference>